<keyword evidence="2" id="KW-1185">Reference proteome</keyword>
<protein>
    <recommendedName>
        <fullName evidence="3">GAG-pre-integrase domain-containing protein</fullName>
    </recommendedName>
</protein>
<comment type="caution">
    <text evidence="1">The sequence shown here is derived from an EMBL/GenBank/DDBJ whole genome shotgun (WGS) entry which is preliminary data.</text>
</comment>
<organism evidence="1 2">
    <name type="scientific">Solanum stoloniferum</name>
    <dbReference type="NCBI Taxonomy" id="62892"/>
    <lineage>
        <taxon>Eukaryota</taxon>
        <taxon>Viridiplantae</taxon>
        <taxon>Streptophyta</taxon>
        <taxon>Embryophyta</taxon>
        <taxon>Tracheophyta</taxon>
        <taxon>Spermatophyta</taxon>
        <taxon>Magnoliopsida</taxon>
        <taxon>eudicotyledons</taxon>
        <taxon>Gunneridae</taxon>
        <taxon>Pentapetalae</taxon>
        <taxon>asterids</taxon>
        <taxon>lamiids</taxon>
        <taxon>Solanales</taxon>
        <taxon>Solanaceae</taxon>
        <taxon>Solanoideae</taxon>
        <taxon>Solaneae</taxon>
        <taxon>Solanum</taxon>
    </lineage>
</organism>
<feature type="non-terminal residue" evidence="1">
    <location>
        <position position="113"/>
    </location>
</feature>
<dbReference type="Proteomes" id="UP001627284">
    <property type="component" value="Unassembled WGS sequence"/>
</dbReference>
<dbReference type="EMBL" id="JBJKTR010000007">
    <property type="protein sequence ID" value="KAL3362869.1"/>
    <property type="molecule type" value="Genomic_DNA"/>
</dbReference>
<evidence type="ECO:0000313" key="2">
    <source>
        <dbReference type="Proteomes" id="UP001627284"/>
    </source>
</evidence>
<proteinExistence type="predicted"/>
<dbReference type="AlphaFoldDB" id="A0ABD2U272"/>
<gene>
    <name evidence="1" type="ORF">AABB24_012258</name>
</gene>
<sequence length="113" mass="12453">MQEDLKEQQISVFLGPSLKSPLEIGKEQGGLYILNTRLSTTVPSSQFKPVQVFNSSKKSSSSLATNSSLNSKKSISNAIFNSCFSSSSSNVTEKLWHIRLGHMPLSNMRNIFV</sequence>
<reference evidence="1 2" key="1">
    <citation type="submission" date="2024-05" db="EMBL/GenBank/DDBJ databases">
        <title>De novo assembly of an allotetraploid wild potato.</title>
        <authorList>
            <person name="Hosaka A.J."/>
        </authorList>
    </citation>
    <scope>NUCLEOTIDE SEQUENCE [LARGE SCALE GENOMIC DNA]</scope>
    <source>
        <tissue evidence="1">Young leaves</tissue>
    </source>
</reference>
<evidence type="ECO:0000313" key="1">
    <source>
        <dbReference type="EMBL" id="KAL3362869.1"/>
    </source>
</evidence>
<accession>A0ABD2U272</accession>
<evidence type="ECO:0008006" key="3">
    <source>
        <dbReference type="Google" id="ProtNLM"/>
    </source>
</evidence>
<name>A0ABD2U272_9SOLN</name>